<evidence type="ECO:0000313" key="2">
    <source>
        <dbReference type="EMBL" id="RGD83806.1"/>
    </source>
</evidence>
<feature type="domain" description="DUF3991" evidence="1">
    <location>
        <begin position="121"/>
        <end position="197"/>
    </location>
</feature>
<dbReference type="GeneID" id="78228958"/>
<evidence type="ECO:0000259" key="1">
    <source>
        <dbReference type="Pfam" id="PF13154"/>
    </source>
</evidence>
<dbReference type="EMBL" id="QUSL01000020">
    <property type="protein sequence ID" value="RGD83806.1"/>
    <property type="molecule type" value="Genomic_DNA"/>
</dbReference>
<protein>
    <submittedName>
        <fullName evidence="2">DUF3991 domain-containing protein</fullName>
    </submittedName>
</protein>
<evidence type="ECO:0000313" key="3">
    <source>
        <dbReference type="Proteomes" id="UP000261032"/>
    </source>
</evidence>
<accession>A0A3E3EC73</accession>
<dbReference type="InterPro" id="IPR025054">
    <property type="entry name" value="DUF3991"/>
</dbReference>
<dbReference type="Proteomes" id="UP000261032">
    <property type="component" value="Unassembled WGS sequence"/>
</dbReference>
<proteinExistence type="predicted"/>
<dbReference type="Pfam" id="PF13154">
    <property type="entry name" value="DUF3991"/>
    <property type="match status" value="1"/>
</dbReference>
<reference evidence="2 3" key="1">
    <citation type="submission" date="2018-08" db="EMBL/GenBank/DDBJ databases">
        <title>A genome reference for cultivated species of the human gut microbiota.</title>
        <authorList>
            <person name="Zou Y."/>
            <person name="Xue W."/>
            <person name="Luo G."/>
        </authorList>
    </citation>
    <scope>NUCLEOTIDE SEQUENCE [LARGE SCALE GENOMIC DNA]</scope>
    <source>
        <strain evidence="2 3">OM06-4</strain>
    </source>
</reference>
<dbReference type="AlphaFoldDB" id="A0A3E3EC73"/>
<gene>
    <name evidence="2" type="ORF">DXB93_12295</name>
</gene>
<organism evidence="2 3">
    <name type="scientific">Thomasclavelia ramosa</name>
    <dbReference type="NCBI Taxonomy" id="1547"/>
    <lineage>
        <taxon>Bacteria</taxon>
        <taxon>Bacillati</taxon>
        <taxon>Bacillota</taxon>
        <taxon>Erysipelotrichia</taxon>
        <taxon>Erysipelotrichales</taxon>
        <taxon>Coprobacillaceae</taxon>
        <taxon>Thomasclavelia</taxon>
    </lineage>
</organism>
<comment type="caution">
    <text evidence="2">The sequence shown here is derived from an EMBL/GenBank/DDBJ whole genome shotgun (WGS) entry which is preliminary data.</text>
</comment>
<name>A0A3E3EC73_9FIRM</name>
<sequence>MAYIKPEILKKVKQVDLLTYLLNYQPDRLKKISHNTYCIRDHDSLHISNGLWNWQSMGIGGKSALDFLIKVDNYTFLEAANIIAENINVKAPEYVPYSEKERDKKLQIPQRAKTDQNAIDYLLSRGISFNIIKHCIDHYLLYENEYFSPSTNKVYQNVAFIGWDKKTNKPRHIALRGINQDFIGDATGSDKRYSFCIESSNPDCDTVHINEAPIDVLSQATLFEQDNKEFNHEHILSLTGIYAPRNDTKEIKIPLALQQFLIDHPKIKNIIFHLDLDKVGRQATALIIEIMKLKLPEYTCYDDPPKYYKDTNDNLCMRLGIAKVKSRSKMDNKEYTR</sequence>
<dbReference type="RefSeq" id="WP_008787746.1">
    <property type="nucleotide sequence ID" value="NZ_QUSL01000020.1"/>
</dbReference>
<dbReference type="SUPFAM" id="SSF57783">
    <property type="entry name" value="Zinc beta-ribbon"/>
    <property type="match status" value="1"/>
</dbReference>
<dbReference type="Gene3D" id="3.40.1360.10">
    <property type="match status" value="1"/>
</dbReference>